<dbReference type="Gene3D" id="3.40.50.720">
    <property type="entry name" value="NAD(P)-binding Rossmann-like Domain"/>
    <property type="match status" value="1"/>
</dbReference>
<evidence type="ECO:0000313" key="4">
    <source>
        <dbReference type="Proteomes" id="UP000263642"/>
    </source>
</evidence>
<sequence length="258" mass="27937">MTTDAIFNPQRFQNRVALVTGGSRGIGRACCLRLAQEGARVAVSYRSGKADAAETLRQIEALGGSGMIVQSDVSVETEVDRMVSEVEAQLGDIELLVNNSGTFIYQTHDELDLSAWQQMLDVNLTGTFLVTWRVKPGMLKRQFGRIVNLSSLSGLQPRPKSIAYAVSKAGVISFTQSIATAWARDNIRVNAIAPGLIETEILSTVSQEDLEKIIEATPIPRMGTPEEVAAIVSFLLSEESNFTTGQTMVLSGGRCMLP</sequence>
<reference evidence="3 4" key="1">
    <citation type="journal article" date="2018" name="Nat. Biotechnol.">
        <title>A standardized bacterial taxonomy based on genome phylogeny substantially revises the tree of life.</title>
        <authorList>
            <person name="Parks D.H."/>
            <person name="Chuvochina M."/>
            <person name="Waite D.W."/>
            <person name="Rinke C."/>
            <person name="Skarshewski A."/>
            <person name="Chaumeil P.A."/>
            <person name="Hugenholtz P."/>
        </authorList>
    </citation>
    <scope>NUCLEOTIDE SEQUENCE [LARGE SCALE GENOMIC DNA]</scope>
    <source>
        <strain evidence="3">UBA9375</strain>
    </source>
</reference>
<comment type="caution">
    <text evidence="3">The sequence shown here is derived from an EMBL/GenBank/DDBJ whole genome shotgun (WGS) entry which is preliminary data.</text>
</comment>
<dbReference type="Proteomes" id="UP000263642">
    <property type="component" value="Unassembled WGS sequence"/>
</dbReference>
<dbReference type="PRINTS" id="PR00081">
    <property type="entry name" value="GDHRDH"/>
</dbReference>
<protein>
    <recommendedName>
        <fullName evidence="5">3-oxoacyl-[acyl-carrier-protein] reductase FabG</fullName>
    </recommendedName>
</protein>
<dbReference type="Pfam" id="PF13561">
    <property type="entry name" value="adh_short_C2"/>
    <property type="match status" value="1"/>
</dbReference>
<comment type="similarity">
    <text evidence="1">Belongs to the short-chain dehydrogenases/reductases (SDR) family.</text>
</comment>
<evidence type="ECO:0000313" key="3">
    <source>
        <dbReference type="EMBL" id="HCO23070.1"/>
    </source>
</evidence>
<dbReference type="PROSITE" id="PS00061">
    <property type="entry name" value="ADH_SHORT"/>
    <property type="match status" value="1"/>
</dbReference>
<dbReference type="FunFam" id="3.40.50.720:FF:000173">
    <property type="entry name" value="3-oxoacyl-[acyl-carrier protein] reductase"/>
    <property type="match status" value="1"/>
</dbReference>
<dbReference type="PRINTS" id="PR00080">
    <property type="entry name" value="SDRFAMILY"/>
</dbReference>
<proteinExistence type="inferred from homology"/>
<dbReference type="EMBL" id="DQAY01000051">
    <property type="protein sequence ID" value="HCO23070.1"/>
    <property type="molecule type" value="Genomic_DNA"/>
</dbReference>
<dbReference type="GO" id="GO:0016616">
    <property type="term" value="F:oxidoreductase activity, acting on the CH-OH group of donors, NAD or NADP as acceptor"/>
    <property type="evidence" value="ECO:0007669"/>
    <property type="project" value="TreeGrafter"/>
</dbReference>
<organism evidence="3 4">
    <name type="scientific">Gimesia maris</name>
    <dbReference type="NCBI Taxonomy" id="122"/>
    <lineage>
        <taxon>Bacteria</taxon>
        <taxon>Pseudomonadati</taxon>
        <taxon>Planctomycetota</taxon>
        <taxon>Planctomycetia</taxon>
        <taxon>Planctomycetales</taxon>
        <taxon>Planctomycetaceae</taxon>
        <taxon>Gimesia</taxon>
    </lineage>
</organism>
<dbReference type="NCBIfam" id="NF009466">
    <property type="entry name" value="PRK12826.1-2"/>
    <property type="match status" value="1"/>
</dbReference>
<dbReference type="SUPFAM" id="SSF51735">
    <property type="entry name" value="NAD(P)-binding Rossmann-fold domains"/>
    <property type="match status" value="1"/>
</dbReference>
<dbReference type="InterPro" id="IPR036291">
    <property type="entry name" value="NAD(P)-bd_dom_sf"/>
</dbReference>
<dbReference type="InterPro" id="IPR020904">
    <property type="entry name" value="Sc_DH/Rdtase_CS"/>
</dbReference>
<gene>
    <name evidence="3" type="ORF">DIT97_08425</name>
</gene>
<evidence type="ECO:0000256" key="2">
    <source>
        <dbReference type="ARBA" id="ARBA00023002"/>
    </source>
</evidence>
<dbReference type="PANTHER" id="PTHR42760">
    <property type="entry name" value="SHORT-CHAIN DEHYDROGENASES/REDUCTASES FAMILY MEMBER"/>
    <property type="match status" value="1"/>
</dbReference>
<dbReference type="AlphaFoldDB" id="A0A3D3R612"/>
<dbReference type="RefSeq" id="WP_278440629.1">
    <property type="nucleotide sequence ID" value="NZ_CAXAST010000005.1"/>
</dbReference>
<evidence type="ECO:0000256" key="1">
    <source>
        <dbReference type="ARBA" id="ARBA00006484"/>
    </source>
</evidence>
<dbReference type="NCBIfam" id="NF005559">
    <property type="entry name" value="PRK07231.1"/>
    <property type="match status" value="1"/>
</dbReference>
<accession>A0A3D3R612</accession>
<dbReference type="InterPro" id="IPR002347">
    <property type="entry name" value="SDR_fam"/>
</dbReference>
<keyword evidence="2" id="KW-0560">Oxidoreductase</keyword>
<evidence type="ECO:0008006" key="5">
    <source>
        <dbReference type="Google" id="ProtNLM"/>
    </source>
</evidence>
<name>A0A3D3R612_9PLAN</name>